<feature type="domain" description="BPTI/Kunitz inhibitor" evidence="11">
    <location>
        <begin position="899"/>
        <end position="954"/>
    </location>
</feature>
<evidence type="ECO:0000256" key="7">
    <source>
        <dbReference type="PROSITE-ProRule" id="PRU00076"/>
    </source>
</evidence>
<dbReference type="GO" id="GO:0004867">
    <property type="term" value="F:serine-type endopeptidase inhibitor activity"/>
    <property type="evidence" value="ECO:0007669"/>
    <property type="project" value="UniProtKB-KW"/>
</dbReference>
<dbReference type="FunFam" id="4.10.410.10:FF:000026">
    <property type="entry name" value="Serine protease inhibitor, putative"/>
    <property type="match status" value="1"/>
</dbReference>
<feature type="domain" description="BPTI/Kunitz inhibitor" evidence="11">
    <location>
        <begin position="965"/>
        <end position="1015"/>
    </location>
</feature>
<dbReference type="GO" id="GO:0005615">
    <property type="term" value="C:extracellular space"/>
    <property type="evidence" value="ECO:0007669"/>
    <property type="project" value="TreeGrafter"/>
</dbReference>
<dbReference type="PROSITE" id="PS01186">
    <property type="entry name" value="EGF_2"/>
    <property type="match status" value="1"/>
</dbReference>
<feature type="domain" description="BPTI/Kunitz inhibitor" evidence="11">
    <location>
        <begin position="271"/>
        <end position="334"/>
    </location>
</feature>
<reference evidence="13" key="2">
    <citation type="submission" date="2020-10" db="UniProtKB">
        <authorList>
            <consortium name="WormBaseParasite"/>
        </authorList>
    </citation>
    <scope>IDENTIFICATION</scope>
</reference>
<proteinExistence type="predicted"/>
<dbReference type="PROSITE" id="PS50279">
    <property type="entry name" value="BPTI_KUNITZ_2"/>
    <property type="match status" value="12"/>
</dbReference>
<evidence type="ECO:0000256" key="3">
    <source>
        <dbReference type="ARBA" id="ARBA00022729"/>
    </source>
</evidence>
<dbReference type="InterPro" id="IPR000742">
    <property type="entry name" value="EGF"/>
</dbReference>
<dbReference type="PROSITE" id="PS00280">
    <property type="entry name" value="BPTI_KUNITZ_1"/>
    <property type="match status" value="5"/>
</dbReference>
<dbReference type="Gene3D" id="2.10.25.10">
    <property type="entry name" value="Laminin"/>
    <property type="match status" value="1"/>
</dbReference>
<feature type="domain" description="BPTI/Kunitz inhibitor" evidence="11">
    <location>
        <begin position="1023"/>
        <end position="1074"/>
    </location>
</feature>
<dbReference type="SUPFAM" id="SSF57196">
    <property type="entry name" value="EGF/Laminin"/>
    <property type="match status" value="1"/>
</dbReference>
<dbReference type="InterPro" id="IPR018097">
    <property type="entry name" value="EGF_Ca-bd_CS"/>
</dbReference>
<evidence type="ECO:0000259" key="10">
    <source>
        <dbReference type="PROSITE" id="PS50026"/>
    </source>
</evidence>
<feature type="domain" description="BPTI/Kunitz inhibitor" evidence="11">
    <location>
        <begin position="463"/>
        <end position="520"/>
    </location>
</feature>
<evidence type="ECO:0000313" key="13">
    <source>
        <dbReference type="WBParaSite" id="Pan_g6962.t1"/>
    </source>
</evidence>
<dbReference type="GO" id="GO:0005509">
    <property type="term" value="F:calcium ion binding"/>
    <property type="evidence" value="ECO:0007669"/>
    <property type="project" value="InterPro"/>
</dbReference>
<dbReference type="CDD" id="cd00054">
    <property type="entry name" value="EGF_CA"/>
    <property type="match status" value="1"/>
</dbReference>
<dbReference type="FunFam" id="2.10.25.10:FF:000038">
    <property type="entry name" value="Fibrillin 2"/>
    <property type="match status" value="1"/>
</dbReference>
<keyword evidence="12" id="KW-1185">Reference proteome</keyword>
<evidence type="ECO:0000256" key="5">
    <source>
        <dbReference type="ARBA" id="ARBA00022900"/>
    </source>
</evidence>
<dbReference type="PROSITE" id="PS00010">
    <property type="entry name" value="ASX_HYDROXYL"/>
    <property type="match status" value="1"/>
</dbReference>
<dbReference type="Gene3D" id="4.10.410.10">
    <property type="entry name" value="Pancreatic trypsin inhibitor Kunitz domain"/>
    <property type="match status" value="12"/>
</dbReference>
<evidence type="ECO:0000256" key="6">
    <source>
        <dbReference type="ARBA" id="ARBA00023157"/>
    </source>
</evidence>
<evidence type="ECO:0000256" key="2">
    <source>
        <dbReference type="ARBA" id="ARBA00022690"/>
    </source>
</evidence>
<accession>A0A7E4W475</accession>
<reference evidence="12" key="1">
    <citation type="journal article" date="2013" name="Genetics">
        <title>The draft genome and transcriptome of Panagrellus redivivus are shaped by the harsh demands of a free-living lifestyle.</title>
        <authorList>
            <person name="Srinivasan J."/>
            <person name="Dillman A.R."/>
            <person name="Macchietto M.G."/>
            <person name="Heikkinen L."/>
            <person name="Lakso M."/>
            <person name="Fracchia K.M."/>
            <person name="Antoshechkin I."/>
            <person name="Mortazavi A."/>
            <person name="Wong G."/>
            <person name="Sternberg P.W."/>
        </authorList>
    </citation>
    <scope>NUCLEOTIDE SEQUENCE [LARGE SCALE GENOMIC DNA]</scope>
    <source>
        <strain evidence="12">MT8872</strain>
    </source>
</reference>
<dbReference type="SMART" id="SM00181">
    <property type="entry name" value="EGF"/>
    <property type="match status" value="2"/>
</dbReference>
<dbReference type="CDD" id="cd00109">
    <property type="entry name" value="Kunitz-type"/>
    <property type="match status" value="7"/>
</dbReference>
<keyword evidence="6" id="KW-1015">Disulfide bond</keyword>
<dbReference type="InterPro" id="IPR001881">
    <property type="entry name" value="EGF-like_Ca-bd_dom"/>
</dbReference>
<keyword evidence="4" id="KW-0677">Repeat</keyword>
<dbReference type="PROSITE" id="PS50026">
    <property type="entry name" value="EGF_3"/>
    <property type="match status" value="1"/>
</dbReference>
<dbReference type="Pfam" id="PF00014">
    <property type="entry name" value="Kunitz_BPTI"/>
    <property type="match status" value="11"/>
</dbReference>
<dbReference type="SMART" id="SM00131">
    <property type="entry name" value="KU"/>
    <property type="match status" value="12"/>
</dbReference>
<feature type="region of interest" description="Disordered" evidence="8">
    <location>
        <begin position="1088"/>
        <end position="1108"/>
    </location>
</feature>
<dbReference type="PANTHER" id="PTHR10083:SF374">
    <property type="entry name" value="BPTI_KUNITZ INHIBITOR DOMAIN-CONTAINING PROTEIN"/>
    <property type="match status" value="1"/>
</dbReference>
<evidence type="ECO:0000259" key="11">
    <source>
        <dbReference type="PROSITE" id="PS50279"/>
    </source>
</evidence>
<sequence>MYLLLLIACLGVALGDEVPSNVTVPGKVSVCDLPLATGNCKLNITRFYYDRDTNQCYKFIYHGCNGNANRFINDKQCRQRCRTKPKLPWVTSLNDFMKTGIAPFNLTCENCATIGGVCVDGKCQCRMGYQLTNYTCVDVDECKWTKCGPNAVCVNSRGSFRCECALGFAGSGLNCTDETSVCGQPFDRRYEESCDNIDPPWQQRYFFNVSTGACEQFRYGGCQFSGVQNIFRDLQSCQTHCGGYAIAPQKSTTPFAPVYRQTTTKQLPDLCFDTFDESKRFPCTHAYWKSRYYFDLRSRHCVMFWYDESCDYQQKEASTSRNIFVHRRTCEHVCELVAREQPEIPNPGVAGVIIASYDRNWTLEKAVEEKRLHDASTTTTIAMPTFATLPPIDLDNVIRPEPVPATPTPGHLVTLPDESSVFIDHQHISDFQRDSLISTRGRNDAAVNYSLAAHMPITIAEECLDPFDHNLAKSCQQTVSWTDRYYFDPDSRTCRMYWNGGCWSHSRNNFENLEQCKWQCEGTHAVPETRHCLDPFDKTYLGDCRNGAFEIRYYFNHAAKRCDSFYFGGCRSESRNLFMDLGECQSVCETAPKDITAYCRQPFDPQYKKLCNKGGHYTQYYYFDQATDSCKMFWYGNCKSTSQNIFATIETCQWLCERKRDHKVPRHCQDKFDSKYREACNGGKWVERYFFDHLNGQCRPFWYDGCISDSENIFTSKESCVSLCEAPTASATTALTTTTTTTTEMPQISQVELEKESIRCLEPLAVGNCKEALPAYYYNSAKQVCEPFSYTGCRGNGNRFLTLSQCDNTCAKYRHLDANEANCFLPLSIGYGRKRKSCIRTAGYYFHYNAKEGRCGRFWYLGCGGNANRYRNLAECERICRRSADRPLRTGKSVPVAACFKGIDKGKCQNKQPGCKSTRWAYSAGSKKCSKFEYAGCGGNENNFASEHECEKLCGGLTTPNSMQCAHFPDWGPCNRLRYMWFFNMTKGTCEQFLYGGCGGNDNRFSTFEHCQVTCEVPGEDPCNDRLDRGNWCESMSNRYYYHKKSRTCKGFHYTGCGKSRNNFVQLDDCENICVHRSKTMSETAMKVEGKKGGGGAKYAGRKPPEHQPMTEHKILKESDQHYFKTPGQWVEYGHCLGFRYNISGPETKLNSYICLMEQGGTCHIQTLTDTGGEERCRVVRPWLRGSHYYSWFFTVERRKRFRRREPQEVESRGNDTLIVRPQRANDTVATLMMLPLNDCFNIC</sequence>
<keyword evidence="3 9" id="KW-0732">Signal</keyword>
<feature type="domain" description="BPTI/Kunitz inhibitor" evidence="11">
    <location>
        <begin position="182"/>
        <end position="241"/>
    </location>
</feature>
<feature type="domain" description="BPTI/Kunitz inhibitor" evidence="11">
    <location>
        <begin position="760"/>
        <end position="810"/>
    </location>
</feature>
<dbReference type="InterPro" id="IPR002223">
    <property type="entry name" value="Kunitz_BPTI"/>
</dbReference>
<comment type="caution">
    <text evidence="7">Lacks conserved residue(s) required for the propagation of feature annotation.</text>
</comment>
<evidence type="ECO:0000256" key="4">
    <source>
        <dbReference type="ARBA" id="ARBA00022737"/>
    </source>
</evidence>
<evidence type="ECO:0000313" key="12">
    <source>
        <dbReference type="Proteomes" id="UP000492821"/>
    </source>
</evidence>
<dbReference type="Pfam" id="PF07645">
    <property type="entry name" value="EGF_CA"/>
    <property type="match status" value="1"/>
</dbReference>
<dbReference type="InterPro" id="IPR049883">
    <property type="entry name" value="NOTCH1_EGF-like"/>
</dbReference>
<dbReference type="InterPro" id="IPR000152">
    <property type="entry name" value="EGF-type_Asp/Asn_hydroxyl_site"/>
</dbReference>
<feature type="signal peptide" evidence="9">
    <location>
        <begin position="1"/>
        <end position="15"/>
    </location>
</feature>
<dbReference type="Proteomes" id="UP000492821">
    <property type="component" value="Unassembled WGS sequence"/>
</dbReference>
<feature type="domain" description="BPTI/Kunitz inhibitor" evidence="11">
    <location>
        <begin position="599"/>
        <end position="656"/>
    </location>
</feature>
<dbReference type="InterPro" id="IPR050098">
    <property type="entry name" value="TFPI/VKTCI-like"/>
</dbReference>
<dbReference type="WBParaSite" id="Pan_g6962.t1">
    <property type="protein sequence ID" value="Pan_g6962.t1"/>
    <property type="gene ID" value="Pan_g6962"/>
</dbReference>
<dbReference type="InterPro" id="IPR036880">
    <property type="entry name" value="Kunitz_BPTI_sf"/>
</dbReference>
<evidence type="ECO:0000256" key="9">
    <source>
        <dbReference type="SAM" id="SignalP"/>
    </source>
</evidence>
<keyword evidence="2" id="KW-0646">Protease inhibitor</keyword>
<dbReference type="PRINTS" id="PR00759">
    <property type="entry name" value="BASICPTASE"/>
</dbReference>
<feature type="domain" description="BPTI/Kunitz inhibitor" evidence="11">
    <location>
        <begin position="823"/>
        <end position="880"/>
    </location>
</feature>
<dbReference type="InterPro" id="IPR020901">
    <property type="entry name" value="Prtase_inh_Kunz-CS"/>
</dbReference>
<dbReference type="PANTHER" id="PTHR10083">
    <property type="entry name" value="KUNITZ-TYPE PROTEASE INHIBITOR-RELATED"/>
    <property type="match status" value="1"/>
</dbReference>
<dbReference type="SUPFAM" id="SSF57362">
    <property type="entry name" value="BPTI-like"/>
    <property type="match status" value="12"/>
</dbReference>
<feature type="domain" description="BPTI/Kunitz inhibitor" evidence="11">
    <location>
        <begin position="31"/>
        <end position="81"/>
    </location>
</feature>
<keyword evidence="1 7" id="KW-0245">EGF-like domain</keyword>
<feature type="chain" id="PRO_5028814422" evidence="9">
    <location>
        <begin position="16"/>
        <end position="1244"/>
    </location>
</feature>
<name>A0A7E4W475_PANRE</name>
<dbReference type="PROSITE" id="PS01187">
    <property type="entry name" value="EGF_CA"/>
    <property type="match status" value="1"/>
</dbReference>
<feature type="domain" description="EGF-like" evidence="10">
    <location>
        <begin position="138"/>
        <end position="176"/>
    </location>
</feature>
<feature type="domain" description="BPTI/Kunitz inhibitor" evidence="11">
    <location>
        <begin position="532"/>
        <end position="588"/>
    </location>
</feature>
<evidence type="ECO:0000256" key="8">
    <source>
        <dbReference type="SAM" id="MobiDB-lite"/>
    </source>
</evidence>
<dbReference type="AlphaFoldDB" id="A0A7E4W475"/>
<dbReference type="SMART" id="SM00179">
    <property type="entry name" value="EGF_CA"/>
    <property type="match status" value="1"/>
</dbReference>
<keyword evidence="5" id="KW-0722">Serine protease inhibitor</keyword>
<protein>
    <submittedName>
        <fullName evidence="13">Kunitz/Bovine pancreatic trypsin inhibitor domain protein</fullName>
    </submittedName>
</protein>
<organism evidence="12 13">
    <name type="scientific">Panagrellus redivivus</name>
    <name type="common">Microworm</name>
    <dbReference type="NCBI Taxonomy" id="6233"/>
    <lineage>
        <taxon>Eukaryota</taxon>
        <taxon>Metazoa</taxon>
        <taxon>Ecdysozoa</taxon>
        <taxon>Nematoda</taxon>
        <taxon>Chromadorea</taxon>
        <taxon>Rhabditida</taxon>
        <taxon>Tylenchina</taxon>
        <taxon>Panagrolaimomorpha</taxon>
        <taxon>Panagrolaimoidea</taxon>
        <taxon>Panagrolaimidae</taxon>
        <taxon>Panagrellus</taxon>
    </lineage>
</organism>
<feature type="domain" description="BPTI/Kunitz inhibitor" evidence="11">
    <location>
        <begin position="668"/>
        <end position="724"/>
    </location>
</feature>
<evidence type="ECO:0000256" key="1">
    <source>
        <dbReference type="ARBA" id="ARBA00022536"/>
    </source>
</evidence>